<dbReference type="RefSeq" id="WP_100668416.1">
    <property type="nucleotide sequence ID" value="NZ_CP024955.1"/>
</dbReference>
<dbReference type="KEGG" id="kyr:CVV65_12550"/>
<name>A0A2K8N8K0_9BACL</name>
<gene>
    <name evidence="3" type="ORF">CVV65_12550</name>
</gene>
<dbReference type="GO" id="GO:0003677">
    <property type="term" value="F:DNA binding"/>
    <property type="evidence" value="ECO:0007669"/>
    <property type="project" value="UniProtKB-KW"/>
</dbReference>
<dbReference type="NCBIfam" id="NF040570">
    <property type="entry name" value="guided_TnpB"/>
    <property type="match status" value="1"/>
</dbReference>
<protein>
    <submittedName>
        <fullName evidence="3">Transposase</fullName>
    </submittedName>
</protein>
<dbReference type="Proteomes" id="UP000231932">
    <property type="component" value="Chromosome"/>
</dbReference>
<sequence>MPSVLKMLLEVDEHTAAILDGQSRIANWLYNHLLEEANTLREKFRSTQDPEAARVLYTERGLRDRVPALKQEYPFLRTVYSSVLKNAALRLSGAIRKYQKARREKGAKKVGWPKFRSWRREWFSLQYDEPWKGYRLEGRKLEVSLGKVLDEKAGKEKQAQVTARLAEPLPDWFEPGMVRQLRIVKEGKLFYAVFTVRRPVPARRSVGRVIAIDPNHKNLGYGVGTDGVATEIQNPWFLKILDRRIDEVKSLRDRCKRKSVRVVREDRSEVWLPSRRWKKLNERLDELWRVRREQTKAYLRTVANRLYREYDGVYVGDYTPHGGGISTGMRRAMNNQSLIGRFKETLAWVATRSGKVYGEWDEDGSTRTCHVCDYEVPGGIPPEVREWTCPECGTYHIRDENSSINGLEQVLKNLEVPGSGRLGDKIVVRTRRAWRFDGIGITEMPGIVGGRVGDHAAGRQEIQ</sequence>
<dbReference type="EMBL" id="CP024955">
    <property type="protein sequence ID" value="ATY85654.1"/>
    <property type="molecule type" value="Genomic_DNA"/>
</dbReference>
<dbReference type="Pfam" id="PF07282">
    <property type="entry name" value="Cas12f1-like_TNB"/>
    <property type="match status" value="1"/>
</dbReference>
<evidence type="ECO:0000259" key="2">
    <source>
        <dbReference type="Pfam" id="PF07282"/>
    </source>
</evidence>
<feature type="domain" description="Cas12f1-like TNB" evidence="2">
    <location>
        <begin position="340"/>
        <end position="405"/>
    </location>
</feature>
<keyword evidence="4" id="KW-1185">Reference proteome</keyword>
<keyword evidence="1" id="KW-0238">DNA-binding</keyword>
<evidence type="ECO:0000256" key="1">
    <source>
        <dbReference type="ARBA" id="ARBA00023125"/>
    </source>
</evidence>
<dbReference type="InterPro" id="IPR010095">
    <property type="entry name" value="Cas12f1-like_TNB"/>
</dbReference>
<proteinExistence type="predicted"/>
<evidence type="ECO:0000313" key="4">
    <source>
        <dbReference type="Proteomes" id="UP000231932"/>
    </source>
</evidence>
<reference evidence="4" key="1">
    <citation type="submission" date="2017-11" db="EMBL/GenBank/DDBJ databases">
        <title>Complete Genome Sequence of Kyrpidia sp. Strain EA-1, a thermophilic, hydrogen-oxidizing Bacterium, isolated from the Azores.</title>
        <authorList>
            <person name="Reiner J.E."/>
            <person name="Lapp C.J."/>
            <person name="Bunk B."/>
            <person name="Gescher J."/>
        </authorList>
    </citation>
    <scope>NUCLEOTIDE SEQUENCE [LARGE SCALE GENOMIC DNA]</scope>
    <source>
        <strain evidence="4">EA-1</strain>
    </source>
</reference>
<dbReference type="AlphaFoldDB" id="A0A2K8N8K0"/>
<evidence type="ECO:0000313" key="3">
    <source>
        <dbReference type="EMBL" id="ATY85654.1"/>
    </source>
</evidence>
<accession>A0A2K8N8K0</accession>
<organism evidence="3 4">
    <name type="scientific">Kyrpidia spormannii</name>
    <dbReference type="NCBI Taxonomy" id="2055160"/>
    <lineage>
        <taxon>Bacteria</taxon>
        <taxon>Bacillati</taxon>
        <taxon>Bacillota</taxon>
        <taxon>Bacilli</taxon>
        <taxon>Bacillales</taxon>
        <taxon>Alicyclobacillaceae</taxon>
        <taxon>Kyrpidia</taxon>
    </lineage>
</organism>
<dbReference type="OrthoDB" id="1551477at2"/>